<accession>A0ABW5NAQ6</accession>
<organism evidence="2 3">
    <name type="scientific">Aquimarina hainanensis</name>
    <dbReference type="NCBI Taxonomy" id="1578017"/>
    <lineage>
        <taxon>Bacteria</taxon>
        <taxon>Pseudomonadati</taxon>
        <taxon>Bacteroidota</taxon>
        <taxon>Flavobacteriia</taxon>
        <taxon>Flavobacteriales</taxon>
        <taxon>Flavobacteriaceae</taxon>
        <taxon>Aquimarina</taxon>
    </lineage>
</organism>
<dbReference type="InterPro" id="IPR000595">
    <property type="entry name" value="cNMP-bd_dom"/>
</dbReference>
<dbReference type="SMART" id="SM00100">
    <property type="entry name" value="cNMP"/>
    <property type="match status" value="1"/>
</dbReference>
<evidence type="ECO:0000313" key="3">
    <source>
        <dbReference type="Proteomes" id="UP001597459"/>
    </source>
</evidence>
<comment type="caution">
    <text evidence="2">The sequence shown here is derived from an EMBL/GenBank/DDBJ whole genome shotgun (WGS) entry which is preliminary data.</text>
</comment>
<dbReference type="Gene3D" id="2.60.120.10">
    <property type="entry name" value="Jelly Rolls"/>
    <property type="match status" value="1"/>
</dbReference>
<dbReference type="EMBL" id="JBHULX010000039">
    <property type="protein sequence ID" value="MFD2592700.1"/>
    <property type="molecule type" value="Genomic_DNA"/>
</dbReference>
<sequence length="187" mass="21488">MNDFIKKINSINKLNTSETSELVAITHVKSFSKGDTILKIDQINKELYFINSGLVKLSFYKEDKEFILKFFSEGNFCAALDSYVTQTPSLYSITAIEETHLLAVDYQQLDVLAKKYHAIERVFRKIVSMATVNMMHRISEMLETNGTERYEKFLKENSPLINRIRLGDLSGYLGISQVSLSRIRAKK</sequence>
<name>A0ABW5NAQ6_9FLAO</name>
<dbReference type="Pfam" id="PF00027">
    <property type="entry name" value="cNMP_binding"/>
    <property type="match status" value="1"/>
</dbReference>
<dbReference type="Proteomes" id="UP001597459">
    <property type="component" value="Unassembled WGS sequence"/>
</dbReference>
<keyword evidence="3" id="KW-1185">Reference proteome</keyword>
<proteinExistence type="predicted"/>
<dbReference type="PROSITE" id="PS50042">
    <property type="entry name" value="CNMP_BINDING_3"/>
    <property type="match status" value="1"/>
</dbReference>
<protein>
    <submittedName>
        <fullName evidence="2">Crp/Fnr family transcriptional regulator</fullName>
    </submittedName>
</protein>
<dbReference type="CDD" id="cd00038">
    <property type="entry name" value="CAP_ED"/>
    <property type="match status" value="1"/>
</dbReference>
<evidence type="ECO:0000259" key="1">
    <source>
        <dbReference type="PROSITE" id="PS50042"/>
    </source>
</evidence>
<dbReference type="InterPro" id="IPR014710">
    <property type="entry name" value="RmlC-like_jellyroll"/>
</dbReference>
<reference evidence="3" key="1">
    <citation type="journal article" date="2019" name="Int. J. Syst. Evol. Microbiol.">
        <title>The Global Catalogue of Microorganisms (GCM) 10K type strain sequencing project: providing services to taxonomists for standard genome sequencing and annotation.</title>
        <authorList>
            <consortium name="The Broad Institute Genomics Platform"/>
            <consortium name="The Broad Institute Genome Sequencing Center for Infectious Disease"/>
            <person name="Wu L."/>
            <person name="Ma J."/>
        </authorList>
    </citation>
    <scope>NUCLEOTIDE SEQUENCE [LARGE SCALE GENOMIC DNA]</scope>
    <source>
        <strain evidence="3">KCTC 42423</strain>
    </source>
</reference>
<gene>
    <name evidence="2" type="ORF">ACFSTE_17825</name>
</gene>
<evidence type="ECO:0000313" key="2">
    <source>
        <dbReference type="EMBL" id="MFD2592700.1"/>
    </source>
</evidence>
<feature type="domain" description="Cyclic nucleotide-binding" evidence="1">
    <location>
        <begin position="10"/>
        <end position="112"/>
    </location>
</feature>
<dbReference type="InterPro" id="IPR018490">
    <property type="entry name" value="cNMP-bd_dom_sf"/>
</dbReference>
<dbReference type="SUPFAM" id="SSF51206">
    <property type="entry name" value="cAMP-binding domain-like"/>
    <property type="match status" value="1"/>
</dbReference>
<dbReference type="RefSeq" id="WP_378254763.1">
    <property type="nucleotide sequence ID" value="NZ_JBHSJV010000001.1"/>
</dbReference>